<evidence type="ECO:0000313" key="2">
    <source>
        <dbReference type="Proteomes" id="UP000243859"/>
    </source>
</evidence>
<sequence length="1064" mass="111477">MLLSLAMLAGVAGLVGLGLTGRVVSLPGAVVAQVESRLNAGLRPVSLRLGEVDLYVSRTLQPRAWLRDVQVRDGVGRIVARLPELSVRLSPAALLTGRVRPSEVALRGADINLRRAPDGSFDLALGTVGAPVSAAPNLNGMLDQIDGAFEHPFLARLDRLSIEKLHIGYEDARAGRAWQVQDGLLALEAGQTVSLQVFFSLLGEAGTPAEFAFTFSTGRGSPASRMAASFSNVPAADIATQSPALAYLAVLEAPISGALRTRVDTEGALGPLSAALEIGAGALKPAEGIPPIGFNSARAYFSYTPENGRIGFDRISVDSEALRLSAGGKAYVPETAGGWPSALVAQLRFDAVDISPGKWFDAPVHLSGGALDMKLDLDPFSVTVGQAVLEDGGQNYHARGRIGASETGWSFGADIGLDRIRAARLLELWPVSAAPGLRGWLARNILAGEAFDVKAALRHDPGQPWRVSLSHEVRGGRVRFLPEMPPIEDGHGYGSISERGYTIVMDRGHVTAADGSKVNLAGSVFRVPDVLQRPARAEMGLRAEGTIPAVLSVLDNPPLSLMARSGRSPDLASGRAEARARIFLPLMRGLSPAKISYDVSGTLRGVRSDVLIAGRSLTASALNLQAQNGEIQISGAPQLDGVPLRVRWRQQTGPDAPPATVTGQIELSPRFAQAFGINLGRGAVSGAGWGSIDVTLPKNGVPSFSLRSDLRGVGLRLAGLGWSKAPDRAADMRVSGRLGDVPVIDRLSLDAPGLKAEGRVDLARGGGLSRASFSRVRLGAWLDASAQVRPGPGAPEIALTGGTLDIRHLPKRGSGGGGKGGPVSVRLDRIIVREGLALTGVSGQLQGGALRGRLSGRVNGKAPLTVTLAPAANGTGVRLRSEDAGAVLQAAGLFARARGGQMEIALTPTPRTGSYDGRLRITDTQVRGTSLLAELLSAISVVGLIDLLNGDGLSFSQVDADFRLTPKALQVSQGSAVGPSMGLSVAGVYDFSRRKLDMQGVVSPIYLVNSIGSVLTRRGEGLFGINYRLSGNPSRPQVQINPLSILTPGMFRDLFRRPPPELPE</sequence>
<keyword evidence="2" id="KW-1185">Reference proteome</keyword>
<dbReference type="EMBL" id="QAAA01000002">
    <property type="protein sequence ID" value="PTN03671.1"/>
    <property type="molecule type" value="Genomic_DNA"/>
</dbReference>
<proteinExistence type="predicted"/>
<accession>A0A2T5BVS2</accession>
<dbReference type="Proteomes" id="UP000243859">
    <property type="component" value="Unassembled WGS sequence"/>
</dbReference>
<dbReference type="RefSeq" id="WP_170106714.1">
    <property type="nucleotide sequence ID" value="NZ_NHSI01000031.1"/>
</dbReference>
<gene>
    <name evidence="1" type="ORF">C8N32_102198</name>
</gene>
<protein>
    <submittedName>
        <fullName evidence="1">Uncharacterized protein DUF3971</fullName>
    </submittedName>
</protein>
<dbReference type="InterPro" id="IPR052894">
    <property type="entry name" value="AsmA-related"/>
</dbReference>
<dbReference type="AlphaFoldDB" id="A0A2T5BVS2"/>
<organism evidence="1 2">
    <name type="scientific">Rhodovulum imhoffii</name>
    <dbReference type="NCBI Taxonomy" id="365340"/>
    <lineage>
        <taxon>Bacteria</taxon>
        <taxon>Pseudomonadati</taxon>
        <taxon>Pseudomonadota</taxon>
        <taxon>Alphaproteobacteria</taxon>
        <taxon>Rhodobacterales</taxon>
        <taxon>Paracoccaceae</taxon>
        <taxon>Rhodovulum</taxon>
    </lineage>
</organism>
<dbReference type="PANTHER" id="PTHR30441:SF4">
    <property type="entry name" value="PROTEIN ASMA"/>
    <property type="match status" value="1"/>
</dbReference>
<dbReference type="GO" id="GO:0005886">
    <property type="term" value="C:plasma membrane"/>
    <property type="evidence" value="ECO:0007669"/>
    <property type="project" value="TreeGrafter"/>
</dbReference>
<name>A0A2T5BVS2_9RHOB</name>
<evidence type="ECO:0000313" key="1">
    <source>
        <dbReference type="EMBL" id="PTN03671.1"/>
    </source>
</evidence>
<reference evidence="1 2" key="1">
    <citation type="submission" date="2018-04" db="EMBL/GenBank/DDBJ databases">
        <title>Genomic Encyclopedia of Archaeal and Bacterial Type Strains, Phase II (KMG-II): from individual species to whole genera.</title>
        <authorList>
            <person name="Goeker M."/>
        </authorList>
    </citation>
    <scope>NUCLEOTIDE SEQUENCE [LARGE SCALE GENOMIC DNA]</scope>
    <source>
        <strain evidence="1 2">DSM 18064</strain>
    </source>
</reference>
<dbReference type="PANTHER" id="PTHR30441">
    <property type="entry name" value="DUF748 DOMAIN-CONTAINING PROTEIN"/>
    <property type="match status" value="1"/>
</dbReference>
<dbReference type="GO" id="GO:0090313">
    <property type="term" value="P:regulation of protein targeting to membrane"/>
    <property type="evidence" value="ECO:0007669"/>
    <property type="project" value="TreeGrafter"/>
</dbReference>
<comment type="caution">
    <text evidence="1">The sequence shown here is derived from an EMBL/GenBank/DDBJ whole genome shotgun (WGS) entry which is preliminary data.</text>
</comment>